<accession>A0A656QEG0</accession>
<gene>
    <name evidence="1" type="ORF">BG60_26405</name>
</gene>
<sequence>MTEREQFEKWAGERKFNLARYGEGEYAFLSTSEAWDAWQASRVALNAAKPKLCTICNGYGRYQDGHSGRESDGYAPNIVECECADEERLQDPLAVLGDIAKLKRYNPNHLKRKVPYPVRHMTINMPVELFARIDAAIAQAEPSSCS</sequence>
<keyword evidence="2" id="KW-1185">Reference proteome</keyword>
<dbReference type="RefSeq" id="WP_034473798.1">
    <property type="nucleotide sequence ID" value="NZ_JFHD01000040.1"/>
</dbReference>
<dbReference type="InterPro" id="IPR058601">
    <property type="entry name" value="Phage_phiTE_015-like"/>
</dbReference>
<evidence type="ECO:0000313" key="2">
    <source>
        <dbReference type="Proteomes" id="UP000027451"/>
    </source>
</evidence>
<comment type="caution">
    <text evidence="1">The sequence shown here is derived from an EMBL/GenBank/DDBJ whole genome shotgun (WGS) entry which is preliminary data.</text>
</comment>
<dbReference type="AlphaFoldDB" id="A0A656QEG0"/>
<protein>
    <submittedName>
        <fullName evidence="1">Uncharacterized protein</fullName>
    </submittedName>
</protein>
<proteinExistence type="predicted"/>
<dbReference type="EMBL" id="JFHD01000040">
    <property type="protein sequence ID" value="KDR25951.1"/>
    <property type="molecule type" value="Genomic_DNA"/>
</dbReference>
<name>A0A656QEG0_9BURK</name>
<reference evidence="1 2" key="1">
    <citation type="submission" date="2014-03" db="EMBL/GenBank/DDBJ databases">
        <title>Draft Genome Sequences of Four Burkholderia Strains.</title>
        <authorList>
            <person name="Liu X.Y."/>
            <person name="Li C.X."/>
            <person name="Xu J.H."/>
        </authorList>
    </citation>
    <scope>NUCLEOTIDE SEQUENCE [LARGE SCALE GENOMIC DNA]</scope>
    <source>
        <strain evidence="1 2">OP-1</strain>
    </source>
</reference>
<organism evidence="1 2">
    <name type="scientific">Caballeronia zhejiangensis</name>
    <dbReference type="NCBI Taxonomy" id="871203"/>
    <lineage>
        <taxon>Bacteria</taxon>
        <taxon>Pseudomonadati</taxon>
        <taxon>Pseudomonadota</taxon>
        <taxon>Betaproteobacteria</taxon>
        <taxon>Burkholderiales</taxon>
        <taxon>Burkholderiaceae</taxon>
        <taxon>Caballeronia</taxon>
    </lineage>
</organism>
<dbReference type="Pfam" id="PF26207">
    <property type="entry name" value="Phage_phiTE_015"/>
    <property type="match status" value="1"/>
</dbReference>
<dbReference type="Proteomes" id="UP000027451">
    <property type="component" value="Unassembled WGS sequence"/>
</dbReference>
<evidence type="ECO:0000313" key="1">
    <source>
        <dbReference type="EMBL" id="KDR25951.1"/>
    </source>
</evidence>